<sequence>MSSSSSSSSCSPSDCEVVSSLRLLSIASNLGTETELMLIDFLVDIGQRSKKEDIYKGLVCEEITNKRFGGLNGKNNGSRGFWWLEWQEQNRNLAEPTNGADQLQW</sequence>
<dbReference type="Proteomes" id="UP001055879">
    <property type="component" value="Linkage Group LG11"/>
</dbReference>
<name>A0ACB8Z585_ARCLA</name>
<evidence type="ECO:0000313" key="2">
    <source>
        <dbReference type="Proteomes" id="UP001055879"/>
    </source>
</evidence>
<gene>
    <name evidence="1" type="ORF">L6452_32519</name>
</gene>
<comment type="caution">
    <text evidence="1">The sequence shown here is derived from an EMBL/GenBank/DDBJ whole genome shotgun (WGS) entry which is preliminary data.</text>
</comment>
<dbReference type="EMBL" id="CM042057">
    <property type="protein sequence ID" value="KAI3692697.1"/>
    <property type="molecule type" value="Genomic_DNA"/>
</dbReference>
<keyword evidence="2" id="KW-1185">Reference proteome</keyword>
<reference evidence="1 2" key="2">
    <citation type="journal article" date="2022" name="Mol. Ecol. Resour.">
        <title>The genomes of chicory, endive, great burdock and yacon provide insights into Asteraceae paleo-polyploidization history and plant inulin production.</title>
        <authorList>
            <person name="Fan W."/>
            <person name="Wang S."/>
            <person name="Wang H."/>
            <person name="Wang A."/>
            <person name="Jiang F."/>
            <person name="Liu H."/>
            <person name="Zhao H."/>
            <person name="Xu D."/>
            <person name="Zhang Y."/>
        </authorList>
    </citation>
    <scope>NUCLEOTIDE SEQUENCE [LARGE SCALE GENOMIC DNA]</scope>
    <source>
        <strain evidence="2">cv. Niubang</strain>
    </source>
</reference>
<reference evidence="2" key="1">
    <citation type="journal article" date="2022" name="Mol. Ecol. Resour.">
        <title>The genomes of chicory, endive, great burdock and yacon provide insights into Asteraceae palaeo-polyploidization history and plant inulin production.</title>
        <authorList>
            <person name="Fan W."/>
            <person name="Wang S."/>
            <person name="Wang H."/>
            <person name="Wang A."/>
            <person name="Jiang F."/>
            <person name="Liu H."/>
            <person name="Zhao H."/>
            <person name="Xu D."/>
            <person name="Zhang Y."/>
        </authorList>
    </citation>
    <scope>NUCLEOTIDE SEQUENCE [LARGE SCALE GENOMIC DNA]</scope>
    <source>
        <strain evidence="2">cv. Niubang</strain>
    </source>
</reference>
<protein>
    <submittedName>
        <fullName evidence="1">Uncharacterized protein</fullName>
    </submittedName>
</protein>
<accession>A0ACB8Z585</accession>
<organism evidence="1 2">
    <name type="scientific">Arctium lappa</name>
    <name type="common">Greater burdock</name>
    <name type="synonym">Lappa major</name>
    <dbReference type="NCBI Taxonomy" id="4217"/>
    <lineage>
        <taxon>Eukaryota</taxon>
        <taxon>Viridiplantae</taxon>
        <taxon>Streptophyta</taxon>
        <taxon>Embryophyta</taxon>
        <taxon>Tracheophyta</taxon>
        <taxon>Spermatophyta</taxon>
        <taxon>Magnoliopsida</taxon>
        <taxon>eudicotyledons</taxon>
        <taxon>Gunneridae</taxon>
        <taxon>Pentapetalae</taxon>
        <taxon>asterids</taxon>
        <taxon>campanulids</taxon>
        <taxon>Asterales</taxon>
        <taxon>Asteraceae</taxon>
        <taxon>Carduoideae</taxon>
        <taxon>Cardueae</taxon>
        <taxon>Arctiinae</taxon>
        <taxon>Arctium</taxon>
    </lineage>
</organism>
<evidence type="ECO:0000313" key="1">
    <source>
        <dbReference type="EMBL" id="KAI3692697.1"/>
    </source>
</evidence>
<proteinExistence type="predicted"/>